<keyword evidence="11" id="KW-1185">Reference proteome</keyword>
<keyword evidence="3" id="KW-1003">Cell membrane</keyword>
<keyword evidence="4 8" id="KW-0812">Transmembrane</keyword>
<comment type="subcellular location">
    <subcellularLocation>
        <location evidence="1">Cell membrane</location>
        <topology evidence="1">Multi-pass membrane protein</topology>
    </subcellularLocation>
</comment>
<organism evidence="10 11">
    <name type="scientific">Ferrimicrobium acidiphilum DSM 19497</name>
    <dbReference type="NCBI Taxonomy" id="1121877"/>
    <lineage>
        <taxon>Bacteria</taxon>
        <taxon>Bacillati</taxon>
        <taxon>Actinomycetota</taxon>
        <taxon>Acidimicrobiia</taxon>
        <taxon>Acidimicrobiales</taxon>
        <taxon>Acidimicrobiaceae</taxon>
        <taxon>Ferrimicrobium</taxon>
    </lineage>
</organism>
<dbReference type="STRING" id="1121877.FEAC_25170"/>
<evidence type="ECO:0000256" key="2">
    <source>
        <dbReference type="ARBA" id="ARBA00010792"/>
    </source>
</evidence>
<evidence type="ECO:0000256" key="7">
    <source>
        <dbReference type="SAM" id="MobiDB-lite"/>
    </source>
</evidence>
<dbReference type="EMBL" id="JXUW01000030">
    <property type="protein sequence ID" value="KJE75740.1"/>
    <property type="molecule type" value="Genomic_DNA"/>
</dbReference>
<keyword evidence="6 8" id="KW-0472">Membrane</keyword>
<feature type="transmembrane region" description="Helical" evidence="8">
    <location>
        <begin position="168"/>
        <end position="187"/>
    </location>
</feature>
<evidence type="ECO:0000256" key="3">
    <source>
        <dbReference type="ARBA" id="ARBA00022475"/>
    </source>
</evidence>
<dbReference type="InterPro" id="IPR051311">
    <property type="entry name" value="DedA_domain"/>
</dbReference>
<accession>A0A0D8FR56</accession>
<reference evidence="10 11" key="1">
    <citation type="submission" date="2015-01" db="EMBL/GenBank/DDBJ databases">
        <title>Draft genome of the acidophilic iron oxidizer Ferrimicrobium acidiphilum strain T23.</title>
        <authorList>
            <person name="Poehlein A."/>
            <person name="Eisen S."/>
            <person name="Schloemann M."/>
            <person name="Johnson B.D."/>
            <person name="Daniel R."/>
            <person name="Muehling M."/>
        </authorList>
    </citation>
    <scope>NUCLEOTIDE SEQUENCE [LARGE SCALE GENOMIC DNA]</scope>
    <source>
        <strain evidence="10 11">T23</strain>
    </source>
</reference>
<sequence length="268" mass="29094">MEHLISTWGYLAIFLLSIAQSACVPTSSELTFGFAGFLAYTGHFNIVEVVIVGALGELIGAYIAWAFGITGGRALVLRYGKYIRVDQQQLDRLEGWYQRHPRWGVFASRLLPVVRNFVALAAGLAEVPPLAFGILTFLGSLVWDGGLTLLGYSVGSAWQHMVHTVSDAGYGAVILVVIVAALLYLLHRKATGPRDGRGSQSERLLDARTQQRREPLNSVASSDPEDELIMTPTVTTLSVHDDPSGYLTALSKLAQAKAVIRDPDETTP</sequence>
<dbReference type="OrthoDB" id="9813426at2"/>
<dbReference type="Pfam" id="PF09335">
    <property type="entry name" value="VTT_dom"/>
    <property type="match status" value="1"/>
</dbReference>
<feature type="domain" description="VTT" evidence="9">
    <location>
        <begin position="31"/>
        <end position="152"/>
    </location>
</feature>
<evidence type="ECO:0000256" key="1">
    <source>
        <dbReference type="ARBA" id="ARBA00004651"/>
    </source>
</evidence>
<comment type="similarity">
    <text evidence="2">Belongs to the DedA family.</text>
</comment>
<dbReference type="Proteomes" id="UP000032336">
    <property type="component" value="Unassembled WGS sequence"/>
</dbReference>
<evidence type="ECO:0000313" key="11">
    <source>
        <dbReference type="Proteomes" id="UP000032336"/>
    </source>
</evidence>
<evidence type="ECO:0000313" key="10">
    <source>
        <dbReference type="EMBL" id="KJE75740.1"/>
    </source>
</evidence>
<dbReference type="AlphaFoldDB" id="A0A0D8FR56"/>
<evidence type="ECO:0000256" key="4">
    <source>
        <dbReference type="ARBA" id="ARBA00022692"/>
    </source>
</evidence>
<dbReference type="eggNOG" id="COG0586">
    <property type="taxonomic scope" value="Bacteria"/>
</dbReference>
<dbReference type="RefSeq" id="WP_052566325.1">
    <property type="nucleotide sequence ID" value="NZ_JQKF01000037.1"/>
</dbReference>
<evidence type="ECO:0000256" key="8">
    <source>
        <dbReference type="SAM" id="Phobius"/>
    </source>
</evidence>
<name>A0A0D8FR56_9ACTN</name>
<comment type="caution">
    <text evidence="10">The sequence shown here is derived from an EMBL/GenBank/DDBJ whole genome shotgun (WGS) entry which is preliminary data.</text>
</comment>
<gene>
    <name evidence="10" type="primary">yohD</name>
    <name evidence="10" type="ORF">FEAC_25170</name>
</gene>
<proteinExistence type="inferred from homology"/>
<protein>
    <submittedName>
        <fullName evidence="10">Inner membrane protein YohD</fullName>
    </submittedName>
</protein>
<dbReference type="PANTHER" id="PTHR42709:SF6">
    <property type="entry name" value="UNDECAPRENYL PHOSPHATE TRANSPORTER A"/>
    <property type="match status" value="1"/>
</dbReference>
<keyword evidence="5 8" id="KW-1133">Transmembrane helix</keyword>
<dbReference type="InterPro" id="IPR032816">
    <property type="entry name" value="VTT_dom"/>
</dbReference>
<evidence type="ECO:0000259" key="9">
    <source>
        <dbReference type="Pfam" id="PF09335"/>
    </source>
</evidence>
<feature type="transmembrane region" description="Helical" evidence="8">
    <location>
        <begin position="117"/>
        <end position="143"/>
    </location>
</feature>
<feature type="region of interest" description="Disordered" evidence="7">
    <location>
        <begin position="192"/>
        <end position="227"/>
    </location>
</feature>
<evidence type="ECO:0000256" key="5">
    <source>
        <dbReference type="ARBA" id="ARBA00022989"/>
    </source>
</evidence>
<evidence type="ECO:0000256" key="6">
    <source>
        <dbReference type="ARBA" id="ARBA00023136"/>
    </source>
</evidence>
<dbReference type="PANTHER" id="PTHR42709">
    <property type="entry name" value="ALKALINE PHOSPHATASE LIKE PROTEIN"/>
    <property type="match status" value="1"/>
</dbReference>
<dbReference type="GeneID" id="78373539"/>
<feature type="compositionally biased region" description="Basic and acidic residues" evidence="7">
    <location>
        <begin position="203"/>
        <end position="215"/>
    </location>
</feature>
<dbReference type="GO" id="GO:0005886">
    <property type="term" value="C:plasma membrane"/>
    <property type="evidence" value="ECO:0007669"/>
    <property type="project" value="UniProtKB-SubCell"/>
</dbReference>